<dbReference type="PANTHER" id="PTHR36503">
    <property type="entry name" value="BLR2520 PROTEIN"/>
    <property type="match status" value="1"/>
</dbReference>
<name>A0A966DUH8_9SPHI</name>
<dbReference type="Gene3D" id="3.10.180.10">
    <property type="entry name" value="2,3-Dihydroxybiphenyl 1,2-Dioxygenase, domain 1"/>
    <property type="match status" value="1"/>
</dbReference>
<dbReference type="Pfam" id="PF00903">
    <property type="entry name" value="Glyoxalase"/>
    <property type="match status" value="1"/>
</dbReference>
<dbReference type="AlphaFoldDB" id="A0A966DUH8"/>
<dbReference type="SUPFAM" id="SSF54593">
    <property type="entry name" value="Glyoxalase/Bleomycin resistance protein/Dihydroxybiphenyl dioxygenase"/>
    <property type="match status" value="1"/>
</dbReference>
<feature type="domain" description="VOC" evidence="1">
    <location>
        <begin position="4"/>
        <end position="130"/>
    </location>
</feature>
<sequence length="134" mass="15033">MNVKKMWANLAVEDVERTNKFYTTLGFKPNGPHSSKELVSFFFGDDNFIMHFFLKDSLQPAMKGDLADLKKGNEIIFTLAAQSKAEADAWADEIKVAGGTLVSQPEEFGPGYYGFVFSDPDGHKFNVFFMEGMK</sequence>
<protein>
    <submittedName>
        <fullName evidence="2">Glyoxalase</fullName>
    </submittedName>
</protein>
<keyword evidence="3" id="KW-1185">Reference proteome</keyword>
<gene>
    <name evidence="2" type="ORF">GSY63_09830</name>
</gene>
<dbReference type="EMBL" id="WWEO01000041">
    <property type="protein sequence ID" value="NCD69654.1"/>
    <property type="molecule type" value="Genomic_DNA"/>
</dbReference>
<comment type="caution">
    <text evidence="2">The sequence shown here is derived from an EMBL/GenBank/DDBJ whole genome shotgun (WGS) entry which is preliminary data.</text>
</comment>
<dbReference type="PROSITE" id="PS51819">
    <property type="entry name" value="VOC"/>
    <property type="match status" value="1"/>
</dbReference>
<evidence type="ECO:0000259" key="1">
    <source>
        <dbReference type="PROSITE" id="PS51819"/>
    </source>
</evidence>
<dbReference type="Proteomes" id="UP000638732">
    <property type="component" value="Unassembled WGS sequence"/>
</dbReference>
<dbReference type="RefSeq" id="WP_166585610.1">
    <property type="nucleotide sequence ID" value="NZ_WWEO01000041.1"/>
</dbReference>
<accession>A0A966DUH8</accession>
<dbReference type="InterPro" id="IPR029068">
    <property type="entry name" value="Glyas_Bleomycin-R_OHBP_Dase"/>
</dbReference>
<evidence type="ECO:0000313" key="3">
    <source>
        <dbReference type="Proteomes" id="UP000638732"/>
    </source>
</evidence>
<organism evidence="2 3">
    <name type="scientific">Mucilaginibacter agri</name>
    <dbReference type="NCBI Taxonomy" id="2695265"/>
    <lineage>
        <taxon>Bacteria</taxon>
        <taxon>Pseudomonadati</taxon>
        <taxon>Bacteroidota</taxon>
        <taxon>Sphingobacteriia</taxon>
        <taxon>Sphingobacteriales</taxon>
        <taxon>Sphingobacteriaceae</taxon>
        <taxon>Mucilaginibacter</taxon>
    </lineage>
</organism>
<dbReference type="PANTHER" id="PTHR36503:SF2">
    <property type="entry name" value="BLR2408 PROTEIN"/>
    <property type="match status" value="1"/>
</dbReference>
<proteinExistence type="predicted"/>
<evidence type="ECO:0000313" key="2">
    <source>
        <dbReference type="EMBL" id="NCD69654.1"/>
    </source>
</evidence>
<reference evidence="2" key="1">
    <citation type="submission" date="2020-01" db="EMBL/GenBank/DDBJ databases">
        <authorList>
            <person name="Seo Y.L."/>
        </authorList>
    </citation>
    <scope>NUCLEOTIDE SEQUENCE</scope>
    <source>
        <strain evidence="2">R11</strain>
    </source>
</reference>
<dbReference type="InterPro" id="IPR037523">
    <property type="entry name" value="VOC_core"/>
</dbReference>
<dbReference type="InterPro" id="IPR004360">
    <property type="entry name" value="Glyas_Fos-R_dOase_dom"/>
</dbReference>
<reference evidence="2" key="2">
    <citation type="submission" date="2020-10" db="EMBL/GenBank/DDBJ databases">
        <title>Mucilaginibacter sp. nov., isolated from soil.</title>
        <authorList>
            <person name="Jeon C.O."/>
        </authorList>
    </citation>
    <scope>NUCLEOTIDE SEQUENCE</scope>
    <source>
        <strain evidence="2">R11</strain>
    </source>
</reference>